<gene>
    <name evidence="3" type="ORF">MFLAVUS_010933</name>
</gene>
<protein>
    <recommendedName>
        <fullName evidence="2">Protein Zds1 C-terminal domain-containing protein</fullName>
    </recommendedName>
</protein>
<evidence type="ECO:0000313" key="4">
    <source>
        <dbReference type="Proteomes" id="UP001473302"/>
    </source>
</evidence>
<proteinExistence type="predicted"/>
<feature type="compositionally biased region" description="Basic residues" evidence="1">
    <location>
        <begin position="375"/>
        <end position="401"/>
    </location>
</feature>
<feature type="compositionally biased region" description="Polar residues" evidence="1">
    <location>
        <begin position="264"/>
        <end position="279"/>
    </location>
</feature>
<dbReference type="Proteomes" id="UP001473302">
    <property type="component" value="Unassembled WGS sequence"/>
</dbReference>
<comment type="caution">
    <text evidence="3">The sequence shown here is derived from an EMBL/GenBank/DDBJ whole genome shotgun (WGS) entry which is preliminary data.</text>
</comment>
<dbReference type="InterPro" id="IPR013941">
    <property type="entry name" value="ZDS1_C"/>
</dbReference>
<feature type="compositionally biased region" description="Low complexity" evidence="1">
    <location>
        <begin position="73"/>
        <end position="99"/>
    </location>
</feature>
<dbReference type="PANTHER" id="PTHR28089:SF1">
    <property type="entry name" value="PROTEIN ZDS1-RELATED"/>
    <property type="match status" value="1"/>
</dbReference>
<feature type="compositionally biased region" description="Basic and acidic residues" evidence="1">
    <location>
        <begin position="176"/>
        <end position="197"/>
    </location>
</feature>
<dbReference type="SMART" id="SM01327">
    <property type="entry name" value="Zds_C"/>
    <property type="match status" value="1"/>
</dbReference>
<feature type="region of interest" description="Disordered" evidence="1">
    <location>
        <begin position="375"/>
        <end position="413"/>
    </location>
</feature>
<evidence type="ECO:0000259" key="2">
    <source>
        <dbReference type="SMART" id="SM01327"/>
    </source>
</evidence>
<feature type="region of interest" description="Disordered" evidence="1">
    <location>
        <begin position="152"/>
        <end position="197"/>
    </location>
</feature>
<accession>A0ABP9ZE29</accession>
<dbReference type="Pfam" id="PF08632">
    <property type="entry name" value="Zds_C"/>
    <property type="match status" value="1"/>
</dbReference>
<feature type="region of interest" description="Disordered" evidence="1">
    <location>
        <begin position="479"/>
        <end position="508"/>
    </location>
</feature>
<feature type="region of interest" description="Disordered" evidence="1">
    <location>
        <begin position="73"/>
        <end position="104"/>
    </location>
</feature>
<organism evidence="3 4">
    <name type="scientific">Mucor flavus</name>
    <dbReference type="NCBI Taxonomy" id="439312"/>
    <lineage>
        <taxon>Eukaryota</taxon>
        <taxon>Fungi</taxon>
        <taxon>Fungi incertae sedis</taxon>
        <taxon>Mucoromycota</taxon>
        <taxon>Mucoromycotina</taxon>
        <taxon>Mucoromycetes</taxon>
        <taxon>Mucorales</taxon>
        <taxon>Mucorineae</taxon>
        <taxon>Mucoraceae</taxon>
        <taxon>Mucor</taxon>
    </lineage>
</organism>
<evidence type="ECO:0000256" key="1">
    <source>
        <dbReference type="SAM" id="MobiDB-lite"/>
    </source>
</evidence>
<feature type="region of interest" description="Disordered" evidence="1">
    <location>
        <begin position="429"/>
        <end position="463"/>
    </location>
</feature>
<evidence type="ECO:0000313" key="3">
    <source>
        <dbReference type="EMBL" id="GAA5817388.1"/>
    </source>
</evidence>
<feature type="region of interest" description="Disordered" evidence="1">
    <location>
        <begin position="260"/>
        <end position="286"/>
    </location>
</feature>
<dbReference type="InterPro" id="IPR040206">
    <property type="entry name" value="Zds1/2"/>
</dbReference>
<feature type="compositionally biased region" description="Acidic residues" evidence="1">
    <location>
        <begin position="435"/>
        <end position="456"/>
    </location>
</feature>
<feature type="compositionally biased region" description="Basic and acidic residues" evidence="1">
    <location>
        <begin position="154"/>
        <end position="165"/>
    </location>
</feature>
<name>A0ABP9ZE29_9FUNG</name>
<dbReference type="PANTHER" id="PTHR28089">
    <property type="entry name" value="PROTEIN ZDS1-RELATED"/>
    <property type="match status" value="1"/>
</dbReference>
<keyword evidence="4" id="KW-1185">Reference proteome</keyword>
<sequence>MSTFFIYPIEHLPNNNNKQDESTAAMTTLSSNGLSRILEIPLSLLDADTNQKFNNKNATDQLFWLSATTNASNTSNTPNTINTATVTTGNNTSTPTVTNQCENNNSTEVTHSFANRKRSIVKRRKSVLSASYTAHDEAEAIKNDRKATLATLERGTKEEAEKENILNEDSTAPQDNRGELGVKEEEEQRQKEKDKSKNTIYNMEQITPKDSAIDLRTTTLEPEDLKIIETSSPIIESTSFTSLTPPSPTLTPAIVMTTKKKKASSWSPRKMFQSNNTTTTRKKEAKPEKFNITSLFSRSLPKNKALVKTSKRAIYRLSHMKLTNPRRPLCDQVTISNLMFWYLSIISQQNHNNNNTTENDLAPSDMQIDPTMTKKSCRIQIQHRRTTNKKRNAGGNKRIRNHQIGPDLHHSNAMDTLNNKQRYKNTLLRTSNSSSDEEEDEGFSDDDLSDIEDESIPDLYNEKKKKKEKYSLFQKNHHWLSFSSNKQNERQQDEDDIPLAMYQKGKTP</sequence>
<feature type="domain" description="Protein Zds1 C-terminal" evidence="2">
    <location>
        <begin position="295"/>
        <end position="347"/>
    </location>
</feature>
<dbReference type="EMBL" id="BAABUK010000041">
    <property type="protein sequence ID" value="GAA5817388.1"/>
    <property type="molecule type" value="Genomic_DNA"/>
</dbReference>
<reference evidence="3 4" key="1">
    <citation type="submission" date="2024-04" db="EMBL/GenBank/DDBJ databases">
        <title>genome sequences of Mucor flavus KT1a and Helicostylum pulchrum KT1b strains isolated from the surface of a dry-aged beef.</title>
        <authorList>
            <person name="Toyotome T."/>
            <person name="Hosono M."/>
            <person name="Torimaru M."/>
            <person name="Fukuda K."/>
            <person name="Mikami N."/>
        </authorList>
    </citation>
    <scope>NUCLEOTIDE SEQUENCE [LARGE SCALE GENOMIC DNA]</scope>
    <source>
        <strain evidence="3 4">KT1a</strain>
    </source>
</reference>